<feature type="domain" description="Major facilitator superfamily (MFS) profile" evidence="8">
    <location>
        <begin position="19"/>
        <end position="298"/>
    </location>
</feature>
<feature type="transmembrane region" description="Helical" evidence="7">
    <location>
        <begin position="202"/>
        <end position="222"/>
    </location>
</feature>
<dbReference type="SUPFAM" id="SSF103473">
    <property type="entry name" value="MFS general substrate transporter"/>
    <property type="match status" value="1"/>
</dbReference>
<evidence type="ECO:0000313" key="10">
    <source>
        <dbReference type="Proteomes" id="UP000321331"/>
    </source>
</evidence>
<dbReference type="PANTHER" id="PTHR48022">
    <property type="entry name" value="PLASTIDIC GLUCOSE TRANSPORTER 4"/>
    <property type="match status" value="1"/>
</dbReference>
<dbReference type="PROSITE" id="PS50850">
    <property type="entry name" value="MFS"/>
    <property type="match status" value="1"/>
</dbReference>
<protein>
    <recommendedName>
        <fullName evidence="8">Major facilitator superfamily (MFS) profile domain-containing protein</fullName>
    </recommendedName>
</protein>
<feature type="region of interest" description="Disordered" evidence="6">
    <location>
        <begin position="1"/>
        <end position="24"/>
    </location>
</feature>
<dbReference type="PANTHER" id="PTHR48022:SF5">
    <property type="entry name" value="ALPHA-GLUCOSIDES PERMEASE MPH2-RELATED"/>
    <property type="match status" value="1"/>
</dbReference>
<keyword evidence="4 7" id="KW-1133">Transmembrane helix</keyword>
<keyword evidence="5 7" id="KW-0472">Membrane</keyword>
<dbReference type="EMBL" id="VMNF01000005">
    <property type="protein sequence ID" value="TXC07739.1"/>
    <property type="molecule type" value="Genomic_DNA"/>
</dbReference>
<feature type="transmembrane region" description="Helical" evidence="7">
    <location>
        <begin position="110"/>
        <end position="132"/>
    </location>
</feature>
<proteinExistence type="inferred from homology"/>
<dbReference type="GO" id="GO:0005351">
    <property type="term" value="F:carbohydrate:proton symporter activity"/>
    <property type="evidence" value="ECO:0007669"/>
    <property type="project" value="TreeGrafter"/>
</dbReference>
<evidence type="ECO:0000259" key="8">
    <source>
        <dbReference type="PROSITE" id="PS50850"/>
    </source>
</evidence>
<evidence type="ECO:0000256" key="6">
    <source>
        <dbReference type="SAM" id="MobiDB-lite"/>
    </source>
</evidence>
<evidence type="ECO:0000313" key="9">
    <source>
        <dbReference type="EMBL" id="TXC07739.1"/>
    </source>
</evidence>
<evidence type="ECO:0000256" key="4">
    <source>
        <dbReference type="ARBA" id="ARBA00022989"/>
    </source>
</evidence>
<accession>A0A5C6TB78</accession>
<feature type="transmembrane region" description="Helical" evidence="7">
    <location>
        <begin position="234"/>
        <end position="257"/>
    </location>
</feature>
<comment type="subcellular location">
    <subcellularLocation>
        <location evidence="1">Membrane</location>
        <topology evidence="1">Multi-pass membrane protein</topology>
    </subcellularLocation>
</comment>
<feature type="transmembrane region" description="Helical" evidence="7">
    <location>
        <begin position="176"/>
        <end position="195"/>
    </location>
</feature>
<feature type="transmembrane region" description="Helical" evidence="7">
    <location>
        <begin position="67"/>
        <end position="89"/>
    </location>
</feature>
<organism evidence="9 10">
    <name type="scientific">Fusarium oxysporum f. sp. cubense</name>
    <dbReference type="NCBI Taxonomy" id="61366"/>
    <lineage>
        <taxon>Eukaryota</taxon>
        <taxon>Fungi</taxon>
        <taxon>Dikarya</taxon>
        <taxon>Ascomycota</taxon>
        <taxon>Pezizomycotina</taxon>
        <taxon>Sordariomycetes</taxon>
        <taxon>Hypocreomycetidae</taxon>
        <taxon>Hypocreales</taxon>
        <taxon>Nectriaceae</taxon>
        <taxon>Fusarium</taxon>
        <taxon>Fusarium oxysporum species complex</taxon>
    </lineage>
</organism>
<keyword evidence="3 7" id="KW-0812">Transmembrane</keyword>
<name>A0A5C6TB78_FUSOC</name>
<feature type="compositionally biased region" description="Polar residues" evidence="6">
    <location>
        <begin position="1"/>
        <end position="11"/>
    </location>
</feature>
<sequence>MKSSNEDSVQPSDERQKGFLRVSSSTSTKPVYSINSINHDDLHQAQLAAEEERGTTFLKSVKQHRAAVAWSVLLSTAIIIEGYYMELIGSLNAQPAFMKRYGNQLPSKRLGFKKAMLLSISLFTAAVFITFFSPSVEVLLVGQICQGIPWGVFQTLTTAYTAEVCPVHLRGYLTAYVNLCWVIGQFLSAGVLRAMADRTDEWAYRIPFAIQWICLLVMGGLGTRPKTSAMGWTIGSMLILYAFVYNVTVGPICYALMSEVPASKLRSKTVILVGMTYNILNIIGNVITRYMLNPGARA</sequence>
<evidence type="ECO:0000256" key="1">
    <source>
        <dbReference type="ARBA" id="ARBA00004141"/>
    </source>
</evidence>
<reference evidence="9 10" key="1">
    <citation type="submission" date="2019-07" db="EMBL/GenBank/DDBJ databases">
        <title>The First High-Quality Draft Genome Sequence of the Causal Agent of the Current Panama Disease Epidemic.</title>
        <authorList>
            <person name="Warmington R.J."/>
            <person name="Kay W."/>
            <person name="Jeffries A."/>
            <person name="Bebber D."/>
            <person name="Moore K."/>
            <person name="Studholme D.J."/>
        </authorList>
    </citation>
    <scope>NUCLEOTIDE SEQUENCE [LARGE SCALE GENOMIC DNA]</scope>
    <source>
        <strain evidence="9 10">TR4</strain>
    </source>
</reference>
<dbReference type="InterPro" id="IPR050360">
    <property type="entry name" value="MFS_Sugar_Transporters"/>
</dbReference>
<feature type="transmembrane region" description="Helical" evidence="7">
    <location>
        <begin position="269"/>
        <end position="292"/>
    </location>
</feature>
<dbReference type="Pfam" id="PF00083">
    <property type="entry name" value="Sugar_tr"/>
    <property type="match status" value="1"/>
</dbReference>
<dbReference type="GO" id="GO:0016020">
    <property type="term" value="C:membrane"/>
    <property type="evidence" value="ECO:0007669"/>
    <property type="project" value="UniProtKB-SubCell"/>
</dbReference>
<comment type="similarity">
    <text evidence="2">Belongs to the major facilitator superfamily. Sugar transporter (TC 2.A.1.1) family.</text>
</comment>
<dbReference type="Proteomes" id="UP000321331">
    <property type="component" value="Unassembled WGS sequence"/>
</dbReference>
<comment type="caution">
    <text evidence="9">The sequence shown here is derived from an EMBL/GenBank/DDBJ whole genome shotgun (WGS) entry which is preliminary data.</text>
</comment>
<dbReference type="AlphaFoldDB" id="A0A5C6TB78"/>
<evidence type="ECO:0000256" key="3">
    <source>
        <dbReference type="ARBA" id="ARBA00022692"/>
    </source>
</evidence>
<gene>
    <name evidence="9" type="ORF">FocTR4_00002317</name>
</gene>
<dbReference type="Gene3D" id="1.20.1250.20">
    <property type="entry name" value="MFS general substrate transporter like domains"/>
    <property type="match status" value="2"/>
</dbReference>
<evidence type="ECO:0000256" key="2">
    <source>
        <dbReference type="ARBA" id="ARBA00010992"/>
    </source>
</evidence>
<evidence type="ECO:0000256" key="5">
    <source>
        <dbReference type="ARBA" id="ARBA00023136"/>
    </source>
</evidence>
<evidence type="ECO:0000256" key="7">
    <source>
        <dbReference type="SAM" id="Phobius"/>
    </source>
</evidence>
<dbReference type="InterPro" id="IPR036259">
    <property type="entry name" value="MFS_trans_sf"/>
</dbReference>
<dbReference type="InterPro" id="IPR005828">
    <property type="entry name" value="MFS_sugar_transport-like"/>
</dbReference>
<dbReference type="InterPro" id="IPR020846">
    <property type="entry name" value="MFS_dom"/>
</dbReference>